<sequence length="123" mass="13695">MCLKGTYLALFGTKQPPVLAYDPLPGAQHLATHDPPDPEKNQVGSAYWAPKQGRYFWEEPGCSAKYTSMGALNVHIAKVHRGIRHRCSHCGKRFSTIGALRTHIKSATTRFGTLDPIVKRRSH</sequence>
<dbReference type="Pfam" id="PF13912">
    <property type="entry name" value="zf-C2H2_6"/>
    <property type="match status" value="1"/>
</dbReference>
<keyword evidence="1" id="KW-0863">Zinc-finger</keyword>
<feature type="domain" description="C2H2-type" evidence="2">
    <location>
        <begin position="85"/>
        <end position="108"/>
    </location>
</feature>
<dbReference type="RefSeq" id="XP_062719814.1">
    <property type="nucleotide sequence ID" value="XM_062867964.1"/>
</dbReference>
<dbReference type="GeneID" id="87886793"/>
<dbReference type="InterPro" id="IPR013087">
    <property type="entry name" value="Znf_C2H2_type"/>
</dbReference>
<dbReference type="PROSITE" id="PS50157">
    <property type="entry name" value="ZINC_FINGER_C2H2_2"/>
    <property type="match status" value="1"/>
</dbReference>
<organism evidence="3 4">
    <name type="scientific">Chaetomium strumarium</name>
    <dbReference type="NCBI Taxonomy" id="1170767"/>
    <lineage>
        <taxon>Eukaryota</taxon>
        <taxon>Fungi</taxon>
        <taxon>Dikarya</taxon>
        <taxon>Ascomycota</taxon>
        <taxon>Pezizomycotina</taxon>
        <taxon>Sordariomycetes</taxon>
        <taxon>Sordariomycetidae</taxon>
        <taxon>Sordariales</taxon>
        <taxon>Chaetomiaceae</taxon>
        <taxon>Chaetomium</taxon>
    </lineage>
</organism>
<evidence type="ECO:0000313" key="3">
    <source>
        <dbReference type="EMBL" id="KAK3304034.1"/>
    </source>
</evidence>
<keyword evidence="4" id="KW-1185">Reference proteome</keyword>
<evidence type="ECO:0000256" key="1">
    <source>
        <dbReference type="PROSITE-ProRule" id="PRU00042"/>
    </source>
</evidence>
<comment type="caution">
    <text evidence="3">The sequence shown here is derived from an EMBL/GenBank/DDBJ whole genome shotgun (WGS) entry which is preliminary data.</text>
</comment>
<dbReference type="GO" id="GO:0008270">
    <property type="term" value="F:zinc ion binding"/>
    <property type="evidence" value="ECO:0007669"/>
    <property type="project" value="UniProtKB-KW"/>
</dbReference>
<accession>A0AAJ0GQ17</accession>
<dbReference type="AlphaFoldDB" id="A0AAJ0GQ17"/>
<proteinExistence type="predicted"/>
<reference evidence="3" key="1">
    <citation type="journal article" date="2023" name="Mol. Phylogenet. Evol.">
        <title>Genome-scale phylogeny and comparative genomics of the fungal order Sordariales.</title>
        <authorList>
            <person name="Hensen N."/>
            <person name="Bonometti L."/>
            <person name="Westerberg I."/>
            <person name="Brannstrom I.O."/>
            <person name="Guillou S."/>
            <person name="Cros-Aarteil S."/>
            <person name="Calhoun S."/>
            <person name="Haridas S."/>
            <person name="Kuo A."/>
            <person name="Mondo S."/>
            <person name="Pangilinan J."/>
            <person name="Riley R."/>
            <person name="LaButti K."/>
            <person name="Andreopoulos B."/>
            <person name="Lipzen A."/>
            <person name="Chen C."/>
            <person name="Yan M."/>
            <person name="Daum C."/>
            <person name="Ng V."/>
            <person name="Clum A."/>
            <person name="Steindorff A."/>
            <person name="Ohm R.A."/>
            <person name="Martin F."/>
            <person name="Silar P."/>
            <person name="Natvig D.O."/>
            <person name="Lalanne C."/>
            <person name="Gautier V."/>
            <person name="Ament-Velasquez S.L."/>
            <person name="Kruys A."/>
            <person name="Hutchinson M.I."/>
            <person name="Powell A.J."/>
            <person name="Barry K."/>
            <person name="Miller A.N."/>
            <person name="Grigoriev I.V."/>
            <person name="Debuchy R."/>
            <person name="Gladieux P."/>
            <person name="Hiltunen Thoren M."/>
            <person name="Johannesson H."/>
        </authorList>
    </citation>
    <scope>NUCLEOTIDE SEQUENCE</scope>
    <source>
        <strain evidence="3">CBS 333.67</strain>
    </source>
</reference>
<keyword evidence="1" id="KW-0862">Zinc</keyword>
<evidence type="ECO:0000313" key="4">
    <source>
        <dbReference type="Proteomes" id="UP001273166"/>
    </source>
</evidence>
<dbReference type="Gene3D" id="3.30.160.60">
    <property type="entry name" value="Classic Zinc Finger"/>
    <property type="match status" value="1"/>
</dbReference>
<name>A0AAJ0GQ17_9PEZI</name>
<protein>
    <recommendedName>
        <fullName evidence="2">C2H2-type domain-containing protein</fullName>
    </recommendedName>
</protein>
<gene>
    <name evidence="3" type="ORF">B0T15DRAFT_512237</name>
</gene>
<dbReference type="SMART" id="SM00355">
    <property type="entry name" value="ZnF_C2H2"/>
    <property type="match status" value="2"/>
</dbReference>
<reference evidence="3" key="2">
    <citation type="submission" date="2023-06" db="EMBL/GenBank/DDBJ databases">
        <authorList>
            <consortium name="Lawrence Berkeley National Laboratory"/>
            <person name="Mondo S.J."/>
            <person name="Hensen N."/>
            <person name="Bonometti L."/>
            <person name="Westerberg I."/>
            <person name="Brannstrom I.O."/>
            <person name="Guillou S."/>
            <person name="Cros-Aarteil S."/>
            <person name="Calhoun S."/>
            <person name="Haridas S."/>
            <person name="Kuo A."/>
            <person name="Pangilinan J."/>
            <person name="Riley R."/>
            <person name="Labutti K."/>
            <person name="Andreopoulos B."/>
            <person name="Lipzen A."/>
            <person name="Chen C."/>
            <person name="Yanf M."/>
            <person name="Daum C."/>
            <person name="Ng V."/>
            <person name="Clum A."/>
            <person name="Steindorff A."/>
            <person name="Ohm R."/>
            <person name="Martin F."/>
            <person name="Silar P."/>
            <person name="Natvig D."/>
            <person name="Lalanne C."/>
            <person name="Gautier V."/>
            <person name="Ament-Velasquez S.L."/>
            <person name="Kruys A."/>
            <person name="Hutchinson M.I."/>
            <person name="Powell A.J."/>
            <person name="Barry K."/>
            <person name="Miller A.N."/>
            <person name="Grigoriev I.V."/>
            <person name="Debuchy R."/>
            <person name="Gladieux P."/>
            <person name="Thoren M.H."/>
            <person name="Johannesson H."/>
        </authorList>
    </citation>
    <scope>NUCLEOTIDE SEQUENCE</scope>
    <source>
        <strain evidence="3">CBS 333.67</strain>
    </source>
</reference>
<keyword evidence="1" id="KW-0479">Metal-binding</keyword>
<dbReference type="Proteomes" id="UP001273166">
    <property type="component" value="Unassembled WGS sequence"/>
</dbReference>
<dbReference type="SUPFAM" id="SSF57667">
    <property type="entry name" value="beta-beta-alpha zinc fingers"/>
    <property type="match status" value="1"/>
</dbReference>
<dbReference type="EMBL" id="JAUDZG010000005">
    <property type="protein sequence ID" value="KAK3304034.1"/>
    <property type="molecule type" value="Genomic_DNA"/>
</dbReference>
<dbReference type="InterPro" id="IPR036236">
    <property type="entry name" value="Znf_C2H2_sf"/>
</dbReference>
<evidence type="ECO:0000259" key="2">
    <source>
        <dbReference type="PROSITE" id="PS50157"/>
    </source>
</evidence>